<evidence type="ECO:0000313" key="4">
    <source>
        <dbReference type="Proteomes" id="UP000292564"/>
    </source>
</evidence>
<protein>
    <submittedName>
        <fullName evidence="3">Uncharacterized protein</fullName>
    </submittedName>
</protein>
<reference evidence="3 4" key="1">
    <citation type="submission" date="2019-02" db="EMBL/GenBank/DDBJ databases">
        <title>Sequencing the genomes of 1000 actinobacteria strains.</title>
        <authorList>
            <person name="Klenk H.-P."/>
        </authorList>
    </citation>
    <scope>NUCLEOTIDE SEQUENCE [LARGE SCALE GENOMIC DNA]</scope>
    <source>
        <strain evidence="3 4">DSM 45162</strain>
    </source>
</reference>
<dbReference type="InterPro" id="IPR006311">
    <property type="entry name" value="TAT_signal"/>
</dbReference>
<gene>
    <name evidence="3" type="ORF">EV385_4625</name>
</gene>
<proteinExistence type="predicted"/>
<dbReference type="AlphaFoldDB" id="A0A4Q7ZPT7"/>
<comment type="caution">
    <text evidence="3">The sequence shown here is derived from an EMBL/GenBank/DDBJ whole genome shotgun (WGS) entry which is preliminary data.</text>
</comment>
<feature type="chain" id="PRO_5020957814" evidence="2">
    <location>
        <begin position="33"/>
        <end position="241"/>
    </location>
</feature>
<keyword evidence="1" id="KW-0472">Membrane</keyword>
<evidence type="ECO:0000256" key="2">
    <source>
        <dbReference type="SAM" id="SignalP"/>
    </source>
</evidence>
<keyword evidence="1" id="KW-0812">Transmembrane</keyword>
<evidence type="ECO:0000313" key="3">
    <source>
        <dbReference type="EMBL" id="RZU52744.1"/>
    </source>
</evidence>
<evidence type="ECO:0000256" key="1">
    <source>
        <dbReference type="SAM" id="Phobius"/>
    </source>
</evidence>
<organism evidence="3 4">
    <name type="scientific">Krasilnikovia cinnamomea</name>
    <dbReference type="NCBI Taxonomy" id="349313"/>
    <lineage>
        <taxon>Bacteria</taxon>
        <taxon>Bacillati</taxon>
        <taxon>Actinomycetota</taxon>
        <taxon>Actinomycetes</taxon>
        <taxon>Micromonosporales</taxon>
        <taxon>Micromonosporaceae</taxon>
        <taxon>Krasilnikovia</taxon>
    </lineage>
</organism>
<dbReference type="OrthoDB" id="3381546at2"/>
<keyword evidence="2" id="KW-0732">Signal</keyword>
<dbReference type="Proteomes" id="UP000292564">
    <property type="component" value="Unassembled WGS sequence"/>
</dbReference>
<sequence>MVRRAFARFLAATGATVAAVALAFGLMPSAHAASRPPASIRTLVATDAAAGPLAGPKAPPGPTSLEITGKEFEGKLVLEAAVQRQLFDRMLSEVSWLSGARSQTVAPPANRLGPKYTVTVLVKGEPFRVFELFPLAKGGPRAHRPGRQPEGKSSDAWFYGRLSMRESLRASGVPLEPKPDVLSGGIGGGIGQQVEVEELDAAAGVDALLTEMRELLMLNGAVVVLIMIGLGSIAFLIRRKV</sequence>
<feature type="transmembrane region" description="Helical" evidence="1">
    <location>
        <begin position="215"/>
        <end position="237"/>
    </location>
</feature>
<accession>A0A4Q7ZPT7</accession>
<dbReference type="PROSITE" id="PS51318">
    <property type="entry name" value="TAT"/>
    <property type="match status" value="1"/>
</dbReference>
<dbReference type="EMBL" id="SHKY01000001">
    <property type="protein sequence ID" value="RZU52744.1"/>
    <property type="molecule type" value="Genomic_DNA"/>
</dbReference>
<keyword evidence="1" id="KW-1133">Transmembrane helix</keyword>
<name>A0A4Q7ZPT7_9ACTN</name>
<feature type="signal peptide" evidence="2">
    <location>
        <begin position="1"/>
        <end position="32"/>
    </location>
</feature>
<keyword evidence="4" id="KW-1185">Reference proteome</keyword>